<dbReference type="OrthoDB" id="9807240at2"/>
<dbReference type="RefSeq" id="WP_132707379.1">
    <property type="nucleotide sequence ID" value="NZ_JACIGF010000002.1"/>
</dbReference>
<dbReference type="GO" id="GO:0004637">
    <property type="term" value="F:phosphoribosylamine-glycine ligase activity"/>
    <property type="evidence" value="ECO:0007669"/>
    <property type="project" value="UniProtKB-UniRule"/>
</dbReference>
<dbReference type="SMART" id="SM01210">
    <property type="entry name" value="GARS_C"/>
    <property type="match status" value="1"/>
</dbReference>
<dbReference type="InterPro" id="IPR020559">
    <property type="entry name" value="PRibGlycinamide_synth_CS"/>
</dbReference>
<dbReference type="UniPathway" id="UPA00074">
    <property type="reaction ID" value="UER00125"/>
</dbReference>
<dbReference type="SUPFAM" id="SSF52440">
    <property type="entry name" value="PreATP-grasp domain"/>
    <property type="match status" value="1"/>
</dbReference>
<evidence type="ECO:0000256" key="13">
    <source>
        <dbReference type="ARBA" id="ARBA00042864"/>
    </source>
</evidence>
<evidence type="ECO:0000256" key="7">
    <source>
        <dbReference type="ARBA" id="ARBA00022741"/>
    </source>
</evidence>
<organism evidence="17 18">
    <name type="scientific">Rhodothalassium salexigens DSM 2132</name>
    <dbReference type="NCBI Taxonomy" id="1188247"/>
    <lineage>
        <taxon>Bacteria</taxon>
        <taxon>Pseudomonadati</taxon>
        <taxon>Pseudomonadota</taxon>
        <taxon>Alphaproteobacteria</taxon>
        <taxon>Rhodothalassiales</taxon>
        <taxon>Rhodothalassiaceae</taxon>
        <taxon>Rhodothalassium</taxon>
    </lineage>
</organism>
<dbReference type="HAMAP" id="MF_00138">
    <property type="entry name" value="GARS"/>
    <property type="match status" value="1"/>
</dbReference>
<comment type="cofactor">
    <cofactor evidence="2">
        <name>Mg(2+)</name>
        <dbReference type="ChEBI" id="CHEBI:18420"/>
    </cofactor>
</comment>
<keyword evidence="5 14" id="KW-0436">Ligase</keyword>
<comment type="caution">
    <text evidence="17">The sequence shown here is derived from an EMBL/GenBank/DDBJ whole genome shotgun (WGS) entry which is preliminary data.</text>
</comment>
<dbReference type="PANTHER" id="PTHR43472">
    <property type="entry name" value="PHOSPHORIBOSYLAMINE--GLYCINE LIGASE"/>
    <property type="match status" value="1"/>
</dbReference>
<comment type="pathway">
    <text evidence="3 14">Purine metabolism; IMP biosynthesis via de novo pathway; N(1)-(5-phospho-D-ribosyl)glycinamide from 5-phospho-alpha-D-ribose 1-diphosphate: step 2/2.</text>
</comment>
<dbReference type="InParanoid" id="A0A4V2SQ59"/>
<dbReference type="NCBIfam" id="TIGR00877">
    <property type="entry name" value="purD"/>
    <property type="match status" value="1"/>
</dbReference>
<dbReference type="Gene3D" id="3.90.600.10">
    <property type="entry name" value="Phosphoribosylglycinamide synthetase, C-terminal domain"/>
    <property type="match status" value="1"/>
</dbReference>
<evidence type="ECO:0000313" key="18">
    <source>
        <dbReference type="Proteomes" id="UP000295399"/>
    </source>
</evidence>
<dbReference type="PANTHER" id="PTHR43472:SF1">
    <property type="entry name" value="PHOSPHORIBOSYLAMINE--GLYCINE LIGASE, CHLOROPLASTIC"/>
    <property type="match status" value="1"/>
</dbReference>
<dbReference type="InterPro" id="IPR020561">
    <property type="entry name" value="PRibGlycinamid_synth_ATP-grasp"/>
</dbReference>
<feature type="domain" description="ATP-grasp" evidence="16">
    <location>
        <begin position="107"/>
        <end position="308"/>
    </location>
</feature>
<evidence type="ECO:0000313" key="17">
    <source>
        <dbReference type="EMBL" id="TCP37736.1"/>
    </source>
</evidence>
<dbReference type="SMART" id="SM01209">
    <property type="entry name" value="GARS_A"/>
    <property type="match status" value="1"/>
</dbReference>
<evidence type="ECO:0000256" key="12">
    <source>
        <dbReference type="ARBA" id="ARBA00042242"/>
    </source>
</evidence>
<dbReference type="InterPro" id="IPR011761">
    <property type="entry name" value="ATP-grasp"/>
</dbReference>
<evidence type="ECO:0000256" key="10">
    <source>
        <dbReference type="ARBA" id="ARBA00023211"/>
    </source>
</evidence>
<evidence type="ECO:0000256" key="8">
    <source>
        <dbReference type="ARBA" id="ARBA00022755"/>
    </source>
</evidence>
<evidence type="ECO:0000256" key="2">
    <source>
        <dbReference type="ARBA" id="ARBA00001946"/>
    </source>
</evidence>
<reference evidence="17 18" key="1">
    <citation type="submission" date="2019-03" db="EMBL/GenBank/DDBJ databases">
        <title>Genomic Encyclopedia of Type Strains, Phase IV (KMG-IV): sequencing the most valuable type-strain genomes for metagenomic binning, comparative biology and taxonomic classification.</title>
        <authorList>
            <person name="Goeker M."/>
        </authorList>
    </citation>
    <scope>NUCLEOTIDE SEQUENCE [LARGE SCALE GENOMIC DNA]</scope>
    <source>
        <strain evidence="17 18">DSM 2132</strain>
    </source>
</reference>
<dbReference type="Gene3D" id="3.30.1490.20">
    <property type="entry name" value="ATP-grasp fold, A domain"/>
    <property type="match status" value="1"/>
</dbReference>
<dbReference type="EC" id="6.3.4.13" evidence="4 14"/>
<dbReference type="Pfam" id="PF01071">
    <property type="entry name" value="GARS_A"/>
    <property type="match status" value="1"/>
</dbReference>
<keyword evidence="18" id="KW-1185">Reference proteome</keyword>
<dbReference type="AlphaFoldDB" id="A0A4V2SQ59"/>
<evidence type="ECO:0000259" key="16">
    <source>
        <dbReference type="PROSITE" id="PS50975"/>
    </source>
</evidence>
<dbReference type="SUPFAM" id="SSF56059">
    <property type="entry name" value="Glutathione synthetase ATP-binding domain-like"/>
    <property type="match status" value="1"/>
</dbReference>
<gene>
    <name evidence="14" type="primary">purD</name>
    <name evidence="17" type="ORF">EV659_102142</name>
</gene>
<accession>A0A4V2SQ59</accession>
<dbReference type="Pfam" id="PF02843">
    <property type="entry name" value="GARS_C"/>
    <property type="match status" value="1"/>
</dbReference>
<evidence type="ECO:0000256" key="14">
    <source>
        <dbReference type="HAMAP-Rule" id="MF_00138"/>
    </source>
</evidence>
<dbReference type="Gene3D" id="3.40.50.20">
    <property type="match status" value="1"/>
</dbReference>
<evidence type="ECO:0000256" key="3">
    <source>
        <dbReference type="ARBA" id="ARBA00005174"/>
    </source>
</evidence>
<dbReference type="EMBL" id="SLXO01000002">
    <property type="protein sequence ID" value="TCP37736.1"/>
    <property type="molecule type" value="Genomic_DNA"/>
</dbReference>
<dbReference type="InterPro" id="IPR011054">
    <property type="entry name" value="Rudment_hybrid_motif"/>
</dbReference>
<evidence type="ECO:0000256" key="1">
    <source>
        <dbReference type="ARBA" id="ARBA00001936"/>
    </source>
</evidence>
<evidence type="ECO:0000256" key="9">
    <source>
        <dbReference type="ARBA" id="ARBA00022840"/>
    </source>
</evidence>
<dbReference type="InterPro" id="IPR037123">
    <property type="entry name" value="PRibGlycinamide_synth_C_sf"/>
</dbReference>
<dbReference type="PROSITE" id="PS00184">
    <property type="entry name" value="GARS"/>
    <property type="match status" value="1"/>
</dbReference>
<protein>
    <recommendedName>
        <fullName evidence="4 14">Phosphoribosylamine--glycine ligase</fullName>
        <ecNumber evidence="4 14">6.3.4.13</ecNumber>
    </recommendedName>
    <alternativeName>
        <fullName evidence="14">GARS</fullName>
    </alternativeName>
    <alternativeName>
        <fullName evidence="12 14">Glycinamide ribonucleotide synthetase</fullName>
    </alternativeName>
    <alternativeName>
        <fullName evidence="13 14">Phosphoribosylglycinamide synthetase</fullName>
    </alternativeName>
</protein>
<dbReference type="Gene3D" id="3.30.470.20">
    <property type="entry name" value="ATP-grasp fold, B domain"/>
    <property type="match status" value="1"/>
</dbReference>
<evidence type="ECO:0000256" key="6">
    <source>
        <dbReference type="ARBA" id="ARBA00022723"/>
    </source>
</evidence>
<dbReference type="Proteomes" id="UP000295399">
    <property type="component" value="Unassembled WGS sequence"/>
</dbReference>
<dbReference type="GO" id="GO:0005524">
    <property type="term" value="F:ATP binding"/>
    <property type="evidence" value="ECO:0007669"/>
    <property type="project" value="UniProtKB-UniRule"/>
</dbReference>
<name>A0A4V2SQ59_RHOSA</name>
<dbReference type="InterPro" id="IPR016185">
    <property type="entry name" value="PreATP-grasp_dom_sf"/>
</dbReference>
<dbReference type="InterPro" id="IPR000115">
    <property type="entry name" value="PRibGlycinamide_synth"/>
</dbReference>
<dbReference type="GO" id="GO:0006189">
    <property type="term" value="P:'de novo' IMP biosynthetic process"/>
    <property type="evidence" value="ECO:0007669"/>
    <property type="project" value="UniProtKB-UniRule"/>
</dbReference>
<evidence type="ECO:0000256" key="15">
    <source>
        <dbReference type="PROSITE-ProRule" id="PRU00409"/>
    </source>
</evidence>
<keyword evidence="10" id="KW-0464">Manganese</keyword>
<dbReference type="InterPro" id="IPR020562">
    <property type="entry name" value="PRibGlycinamide_synth_N"/>
</dbReference>
<keyword evidence="7 15" id="KW-0547">Nucleotide-binding</keyword>
<dbReference type="Pfam" id="PF02844">
    <property type="entry name" value="GARS_N"/>
    <property type="match status" value="1"/>
</dbReference>
<comment type="similarity">
    <text evidence="11 14">Belongs to the GARS family.</text>
</comment>
<dbReference type="FunFam" id="3.40.50.20:FF:000006">
    <property type="entry name" value="Phosphoribosylamine--glycine ligase, chloroplastic"/>
    <property type="match status" value="1"/>
</dbReference>
<keyword evidence="8 14" id="KW-0658">Purine biosynthesis</keyword>
<dbReference type="GO" id="GO:0009113">
    <property type="term" value="P:purine nucleobase biosynthetic process"/>
    <property type="evidence" value="ECO:0007669"/>
    <property type="project" value="InterPro"/>
</dbReference>
<evidence type="ECO:0000256" key="5">
    <source>
        <dbReference type="ARBA" id="ARBA00022598"/>
    </source>
</evidence>
<dbReference type="InterPro" id="IPR020560">
    <property type="entry name" value="PRibGlycinamide_synth_C-dom"/>
</dbReference>
<dbReference type="PROSITE" id="PS50975">
    <property type="entry name" value="ATP_GRASP"/>
    <property type="match status" value="1"/>
</dbReference>
<dbReference type="InterPro" id="IPR013815">
    <property type="entry name" value="ATP_grasp_subdomain_1"/>
</dbReference>
<dbReference type="GO" id="GO:0046872">
    <property type="term" value="F:metal ion binding"/>
    <property type="evidence" value="ECO:0007669"/>
    <property type="project" value="UniProtKB-KW"/>
</dbReference>
<evidence type="ECO:0000256" key="4">
    <source>
        <dbReference type="ARBA" id="ARBA00013255"/>
    </source>
</evidence>
<proteinExistence type="inferred from homology"/>
<keyword evidence="9 15" id="KW-0067">ATP-binding</keyword>
<dbReference type="FunCoup" id="A0A4V2SQ59">
    <property type="interactions" value="383"/>
</dbReference>
<keyword evidence="6" id="KW-0479">Metal-binding</keyword>
<comment type="catalytic activity">
    <reaction evidence="14">
        <text>5-phospho-beta-D-ribosylamine + glycine + ATP = N(1)-(5-phospho-beta-D-ribosyl)glycinamide + ADP + phosphate + H(+)</text>
        <dbReference type="Rhea" id="RHEA:17453"/>
        <dbReference type="ChEBI" id="CHEBI:15378"/>
        <dbReference type="ChEBI" id="CHEBI:30616"/>
        <dbReference type="ChEBI" id="CHEBI:43474"/>
        <dbReference type="ChEBI" id="CHEBI:57305"/>
        <dbReference type="ChEBI" id="CHEBI:58681"/>
        <dbReference type="ChEBI" id="CHEBI:143788"/>
        <dbReference type="ChEBI" id="CHEBI:456216"/>
        <dbReference type="EC" id="6.3.4.13"/>
    </reaction>
</comment>
<evidence type="ECO:0000256" key="11">
    <source>
        <dbReference type="ARBA" id="ARBA00038345"/>
    </source>
</evidence>
<comment type="cofactor">
    <cofactor evidence="1">
        <name>Mn(2+)</name>
        <dbReference type="ChEBI" id="CHEBI:29035"/>
    </cofactor>
</comment>
<dbReference type="SUPFAM" id="SSF51246">
    <property type="entry name" value="Rudiment single hybrid motif"/>
    <property type="match status" value="1"/>
</dbReference>
<sequence length="422" mass="42896">MNVLVIGGGGREHALCWALDRSASVQEVYVAPGNAGTLDQARPLDLDVQNSEAVAAACARHGIDLVVVGPEAPLVAGLADDLRAKGIAVCGPGRAAAQLEGSKTFTKELCARAGIPTARFESFDDRAAARAYVQAQGAPIVVKADGLAGGKGVVVAQSVDAALAAVDGCFDKPGARVVIEECLTGPEASYFALCDGETVLELGTAQDHKRVGEGDTGPNTGGMGAFSPAVVLTPALKQRVHDEIVAPTVRALKDAGTPFVGILYAGLMLTEDGPKLIEYNVRLGDPEAQALLVRLESDLGELLMAAARGRLAGHTVALAPHSALCVVMAAEGYPGAVETGTPIAGITAAEAEGATVFHAATLRTADGALHAMGGRVLGVTALGADLAEARRLAYQSVDRIDWPAGFCRRDIGAAAAGEGGAT</sequence>